<dbReference type="GO" id="GO:0004930">
    <property type="term" value="F:G protein-coupled receptor activity"/>
    <property type="evidence" value="ECO:0007669"/>
    <property type="project" value="UniProtKB-KW"/>
</dbReference>
<feature type="transmembrane region" description="Helical" evidence="8">
    <location>
        <begin position="128"/>
        <end position="153"/>
    </location>
</feature>
<dbReference type="Gene3D" id="1.20.1070.10">
    <property type="entry name" value="Rhodopsin 7-helix transmembrane proteins"/>
    <property type="match status" value="1"/>
</dbReference>
<dbReference type="Proteomes" id="UP000275408">
    <property type="component" value="Unassembled WGS sequence"/>
</dbReference>
<dbReference type="OrthoDB" id="5968724at2759"/>
<protein>
    <recommendedName>
        <fullName evidence="9">G-protein coupled receptors family 1 profile domain-containing protein</fullName>
    </recommendedName>
</protein>
<evidence type="ECO:0000256" key="8">
    <source>
        <dbReference type="SAM" id="Phobius"/>
    </source>
</evidence>
<evidence type="ECO:0000256" key="5">
    <source>
        <dbReference type="ARBA" id="ARBA00023136"/>
    </source>
</evidence>
<evidence type="ECO:0000259" key="9">
    <source>
        <dbReference type="PROSITE" id="PS50262"/>
    </source>
</evidence>
<dbReference type="PROSITE" id="PS50262">
    <property type="entry name" value="G_PROTEIN_RECEP_F1_2"/>
    <property type="match status" value="1"/>
</dbReference>
<feature type="domain" description="G-protein coupled receptors family 1 profile" evidence="9">
    <location>
        <begin position="29"/>
        <end position="278"/>
    </location>
</feature>
<dbReference type="PRINTS" id="PR00237">
    <property type="entry name" value="GPCRRHODOPSN"/>
</dbReference>
<keyword evidence="5 8" id="KW-0472">Membrane</keyword>
<gene>
    <name evidence="10" type="ORF">pdam_00006754</name>
</gene>
<reference evidence="10 11" key="1">
    <citation type="journal article" date="2018" name="Sci. Rep.">
        <title>Comparative analysis of the Pocillopora damicornis genome highlights role of immune system in coral evolution.</title>
        <authorList>
            <person name="Cunning R."/>
            <person name="Bay R.A."/>
            <person name="Gillette P."/>
            <person name="Baker A.C."/>
            <person name="Traylor-Knowles N."/>
        </authorList>
    </citation>
    <scope>NUCLEOTIDE SEQUENCE [LARGE SCALE GENOMIC DNA]</scope>
    <source>
        <strain evidence="10">RSMAS</strain>
        <tissue evidence="10">Whole animal</tissue>
    </source>
</reference>
<feature type="transmembrane region" description="Helical" evidence="8">
    <location>
        <begin position="259"/>
        <end position="281"/>
    </location>
</feature>
<evidence type="ECO:0000256" key="3">
    <source>
        <dbReference type="ARBA" id="ARBA00022989"/>
    </source>
</evidence>
<evidence type="ECO:0000256" key="1">
    <source>
        <dbReference type="ARBA" id="ARBA00004141"/>
    </source>
</evidence>
<feature type="transmembrane region" description="Helical" evidence="8">
    <location>
        <begin position="12"/>
        <end position="35"/>
    </location>
</feature>
<keyword evidence="7" id="KW-0807">Transducer</keyword>
<dbReference type="AlphaFoldDB" id="A0A3M6UW05"/>
<dbReference type="STRING" id="46731.A0A3M6UW05"/>
<accession>A0A3M6UW05</accession>
<dbReference type="CDD" id="cd00637">
    <property type="entry name" value="7tm_classA_rhodopsin-like"/>
    <property type="match status" value="1"/>
</dbReference>
<evidence type="ECO:0000256" key="7">
    <source>
        <dbReference type="ARBA" id="ARBA00023224"/>
    </source>
</evidence>
<name>A0A3M6UW05_POCDA</name>
<dbReference type="EMBL" id="RCHS01000611">
    <property type="protein sequence ID" value="RMX57779.1"/>
    <property type="molecule type" value="Genomic_DNA"/>
</dbReference>
<evidence type="ECO:0000256" key="2">
    <source>
        <dbReference type="ARBA" id="ARBA00022692"/>
    </source>
</evidence>
<proteinExistence type="predicted"/>
<feature type="transmembrane region" description="Helical" evidence="8">
    <location>
        <begin position="47"/>
        <end position="74"/>
    </location>
</feature>
<keyword evidence="11" id="KW-1185">Reference proteome</keyword>
<evidence type="ECO:0000313" key="11">
    <source>
        <dbReference type="Proteomes" id="UP000275408"/>
    </source>
</evidence>
<organism evidence="10 11">
    <name type="scientific">Pocillopora damicornis</name>
    <name type="common">Cauliflower coral</name>
    <name type="synonym">Millepora damicornis</name>
    <dbReference type="NCBI Taxonomy" id="46731"/>
    <lineage>
        <taxon>Eukaryota</taxon>
        <taxon>Metazoa</taxon>
        <taxon>Cnidaria</taxon>
        <taxon>Anthozoa</taxon>
        <taxon>Hexacorallia</taxon>
        <taxon>Scleractinia</taxon>
        <taxon>Astrocoeniina</taxon>
        <taxon>Pocilloporidae</taxon>
        <taxon>Pocillopora</taxon>
    </lineage>
</organism>
<dbReference type="Pfam" id="PF00001">
    <property type="entry name" value="7tm_1"/>
    <property type="match status" value="1"/>
</dbReference>
<feature type="transmembrane region" description="Helical" evidence="8">
    <location>
        <begin position="228"/>
        <end position="253"/>
    </location>
</feature>
<keyword evidence="2 8" id="KW-0812">Transmembrane</keyword>
<keyword evidence="3 8" id="KW-1133">Transmembrane helix</keyword>
<keyword evidence="4" id="KW-0297">G-protein coupled receptor</keyword>
<evidence type="ECO:0000256" key="4">
    <source>
        <dbReference type="ARBA" id="ARBA00023040"/>
    </source>
</evidence>
<dbReference type="PANTHER" id="PTHR45695">
    <property type="entry name" value="LEUCOKININ RECEPTOR-RELATED"/>
    <property type="match status" value="1"/>
</dbReference>
<keyword evidence="6" id="KW-0675">Receptor</keyword>
<dbReference type="GO" id="GO:0005886">
    <property type="term" value="C:plasma membrane"/>
    <property type="evidence" value="ECO:0007669"/>
    <property type="project" value="TreeGrafter"/>
</dbReference>
<dbReference type="InterPro" id="IPR000276">
    <property type="entry name" value="GPCR_Rhodpsn"/>
</dbReference>
<feature type="transmembrane region" description="Helical" evidence="8">
    <location>
        <begin position="86"/>
        <end position="107"/>
    </location>
</feature>
<dbReference type="SUPFAM" id="SSF81321">
    <property type="entry name" value="Family A G protein-coupled receptor-like"/>
    <property type="match status" value="1"/>
</dbReference>
<dbReference type="PANTHER" id="PTHR45695:SF15">
    <property type="entry name" value="OPSIN RH2"/>
    <property type="match status" value="1"/>
</dbReference>
<dbReference type="InterPro" id="IPR017452">
    <property type="entry name" value="GPCR_Rhodpsn_7TM"/>
</dbReference>
<comment type="subcellular location">
    <subcellularLocation>
        <location evidence="1">Membrane</location>
        <topology evidence="1">Multi-pass membrane protein</topology>
    </subcellularLocation>
</comment>
<feature type="transmembrane region" description="Helical" evidence="8">
    <location>
        <begin position="173"/>
        <end position="193"/>
    </location>
</feature>
<comment type="caution">
    <text evidence="10">The sequence shown here is derived from an EMBL/GenBank/DDBJ whole genome shotgun (WGS) entry which is preliminary data.</text>
</comment>
<evidence type="ECO:0000256" key="6">
    <source>
        <dbReference type="ARBA" id="ARBA00023170"/>
    </source>
</evidence>
<sequence length="337" mass="38625">MSDIDKFPVGLAIAFVIFYFVVYVLSVVGNCWVMVTCYKTLKRKGSSLMWFVLNLATADLIFTFLTIFNGIGFLYRWVGGEIVCKFHGFLVETCYSVSISTLVVISYERLTAITDPLNARARNFTNRGYRRLLIIWGVCLIGCVPLAILYQMVREENGELVCNNTTWGDVGRQIFYSLHAFFFFIFPLSYMIFSQSKIFLALRSRRTVPSQRDAERSNRRHQKIAKTLFALTVAFAICWSPFMITRTLMYFHIAEPGALWRMSQLLICLNAVLDPIMYGIYGGNLKATLRQKCCFRSPRNRLERSVSLEMSQTAVTCAVQPNAVKRLSCRIEEMNTS</sequence>
<evidence type="ECO:0000313" key="10">
    <source>
        <dbReference type="EMBL" id="RMX57779.1"/>
    </source>
</evidence>